<dbReference type="InParanoid" id="A0A1B1ANL0"/>
<name>A0A1B1ANL0_9PROT</name>
<reference evidence="4 5" key="1">
    <citation type="submission" date="2015-11" db="EMBL/GenBank/DDBJ databases">
        <title>Whole-Genome Sequence of Candidatus Oderbacter manganicum from the National Park Lower Oder Valley, Germany.</title>
        <authorList>
            <person name="Braun B."/>
            <person name="Liere K."/>
            <person name="Szewzyk U."/>
        </authorList>
    </citation>
    <scope>NUCLEOTIDE SEQUENCE [LARGE SCALE GENOMIC DNA]</scope>
    <source>
        <strain evidence="4 5">OTSz_A_272</strain>
    </source>
</reference>
<dbReference type="GO" id="GO:0032259">
    <property type="term" value="P:methylation"/>
    <property type="evidence" value="ECO:0007669"/>
    <property type="project" value="UniProtKB-KW"/>
</dbReference>
<keyword evidence="1" id="KW-0489">Methyltransferase</keyword>
<proteinExistence type="predicted"/>
<dbReference type="PANTHER" id="PTHR46429:SF1">
    <property type="entry name" value="23S RRNA (GUANOSINE-2'-O-)-METHYLTRANSFERASE RLMB"/>
    <property type="match status" value="1"/>
</dbReference>
<dbReference type="FunCoup" id="A0A1B1ANL0">
    <property type="interactions" value="481"/>
</dbReference>
<feature type="domain" description="tRNA/rRNA methyltransferase SpoU type" evidence="3">
    <location>
        <begin position="65"/>
        <end position="205"/>
    </location>
</feature>
<keyword evidence="5" id="KW-1185">Reference proteome</keyword>
<sequence length="211" mass="21990">MERVVATRNAASRLPDGIEPQILEPDAIDGMLPPGAVHQGLAVRAFPIEPQELDAICTPPDGRSVLVLDGVTDPQNVGAAFRSAVAFGARAVILQDRKSPPLTGVLAKAAAGAIETVPHARVVNLGRAIESLRSHGYVTIALEGEAELELADALEDKRPAVIVVGAEGKGLRPAVADACEKRARIPIAPALESLNVSVAAAIALYEAQRSR</sequence>
<gene>
    <name evidence="4" type="ORF">ATE48_18810</name>
</gene>
<dbReference type="InterPro" id="IPR029028">
    <property type="entry name" value="Alpha/beta_knot_MTases"/>
</dbReference>
<evidence type="ECO:0000256" key="1">
    <source>
        <dbReference type="ARBA" id="ARBA00022603"/>
    </source>
</evidence>
<dbReference type="KEGG" id="cbot:ATE48_18810"/>
<dbReference type="AlphaFoldDB" id="A0A1B1ANL0"/>
<protein>
    <recommendedName>
        <fullName evidence="3">tRNA/rRNA methyltransferase SpoU type domain-containing protein</fullName>
    </recommendedName>
</protein>
<dbReference type="EMBL" id="CP013244">
    <property type="protein sequence ID" value="ANP48158.1"/>
    <property type="molecule type" value="Genomic_DNA"/>
</dbReference>
<dbReference type="Proteomes" id="UP000092498">
    <property type="component" value="Chromosome"/>
</dbReference>
<dbReference type="GO" id="GO:0003723">
    <property type="term" value="F:RNA binding"/>
    <property type="evidence" value="ECO:0007669"/>
    <property type="project" value="InterPro"/>
</dbReference>
<accession>A0A1B1ANL0</accession>
<dbReference type="InterPro" id="IPR001537">
    <property type="entry name" value="SpoU_MeTrfase"/>
</dbReference>
<dbReference type="STRING" id="1759059.ATE48_18810"/>
<dbReference type="Pfam" id="PF00588">
    <property type="entry name" value="SpoU_methylase"/>
    <property type="match status" value="1"/>
</dbReference>
<evidence type="ECO:0000259" key="3">
    <source>
        <dbReference type="Pfam" id="PF00588"/>
    </source>
</evidence>
<dbReference type="GO" id="GO:0005829">
    <property type="term" value="C:cytosol"/>
    <property type="evidence" value="ECO:0007669"/>
    <property type="project" value="TreeGrafter"/>
</dbReference>
<dbReference type="SUPFAM" id="SSF75217">
    <property type="entry name" value="alpha/beta knot"/>
    <property type="match status" value="1"/>
</dbReference>
<keyword evidence="2" id="KW-0808">Transferase</keyword>
<dbReference type="GO" id="GO:0006396">
    <property type="term" value="P:RNA processing"/>
    <property type="evidence" value="ECO:0007669"/>
    <property type="project" value="InterPro"/>
</dbReference>
<evidence type="ECO:0000256" key="2">
    <source>
        <dbReference type="ARBA" id="ARBA00022679"/>
    </source>
</evidence>
<dbReference type="CDD" id="cd18103">
    <property type="entry name" value="SpoU-like_RlmB"/>
    <property type="match status" value="1"/>
</dbReference>
<dbReference type="Gene3D" id="3.40.1280.10">
    <property type="match status" value="1"/>
</dbReference>
<dbReference type="InterPro" id="IPR029026">
    <property type="entry name" value="tRNA_m1G_MTases_N"/>
</dbReference>
<dbReference type="InterPro" id="IPR004441">
    <property type="entry name" value="rRNA_MeTrfase_TrmH"/>
</dbReference>
<evidence type="ECO:0000313" key="5">
    <source>
        <dbReference type="Proteomes" id="UP000092498"/>
    </source>
</evidence>
<evidence type="ECO:0000313" key="4">
    <source>
        <dbReference type="EMBL" id="ANP48158.1"/>
    </source>
</evidence>
<dbReference type="PANTHER" id="PTHR46429">
    <property type="entry name" value="23S RRNA (GUANOSINE-2'-O-)-METHYLTRANSFERASE RLMB"/>
    <property type="match status" value="1"/>
</dbReference>
<organism evidence="4 5">
    <name type="scientific">Candidatus Viadribacter manganicus</name>
    <dbReference type="NCBI Taxonomy" id="1759059"/>
    <lineage>
        <taxon>Bacteria</taxon>
        <taxon>Pseudomonadati</taxon>
        <taxon>Pseudomonadota</taxon>
        <taxon>Alphaproteobacteria</taxon>
        <taxon>Hyphomonadales</taxon>
        <taxon>Hyphomonadaceae</taxon>
        <taxon>Candidatus Viadribacter</taxon>
    </lineage>
</organism>
<dbReference type="GO" id="GO:0008173">
    <property type="term" value="F:RNA methyltransferase activity"/>
    <property type="evidence" value="ECO:0007669"/>
    <property type="project" value="InterPro"/>
</dbReference>